<sequence>MKPSHSLLIIAVLLVLTACSSSPSSSPSGSSQTMPTTAVTQPTADQPAVDPNAPKQGGTLIFGTPQEPAILNTLLTTSSIEDAVTSLFVEGLVQVNDKGEYVPVLAEELPTVSEDGLVVTWKLRKGVRFSNGLEFTCEDVKFTMEGALSDLSQVSTSGYSSIETLECPDPYTVVATFSEVYAPYLRLFAYIVPHDAGPLDQMETWAYNQKPWGTGPFVLEEWVAGDHLTFVRNPYYREEGKPYLDKVIIRVLPSREVGIQLLGTGEIHALWDITEADLATIEQSAGQNVTYKATVTGENELLVLNFGNNDGSAPADPATNPHPILYDLRVRQAIQYAINKQMIADTLLYGKVKPGSTVLPAGPFACPQPASEYNPERAKALLEEAGWQVGADGIREKDGMRLSLKINSTSGNLLREQTEQVLAEMLKQVGIELTIENMPSDVFFAGGESDGIRDTGKFDIILYTTGPGLDPDSHLFSNYSSARIPTAENDWAGANFSRYINPDVDAWIDEAAIVMDQDVRKELYCKVATQINQDLPRIFLYERLSITAHRQEFHNLTISPSFVDFAWAAQDWWLDQ</sequence>
<keyword evidence="2" id="KW-0813">Transport</keyword>
<dbReference type="InterPro" id="IPR000914">
    <property type="entry name" value="SBP_5_dom"/>
</dbReference>
<dbReference type="Gene3D" id="3.40.190.10">
    <property type="entry name" value="Periplasmic binding protein-like II"/>
    <property type="match status" value="1"/>
</dbReference>
<evidence type="ECO:0000256" key="4">
    <source>
        <dbReference type="SAM" id="MobiDB-lite"/>
    </source>
</evidence>
<evidence type="ECO:0000259" key="6">
    <source>
        <dbReference type="Pfam" id="PF00496"/>
    </source>
</evidence>
<dbReference type="GO" id="GO:0015833">
    <property type="term" value="P:peptide transport"/>
    <property type="evidence" value="ECO:0000318"/>
    <property type="project" value="GO_Central"/>
</dbReference>
<dbReference type="GO" id="GO:1904680">
    <property type="term" value="F:peptide transmembrane transporter activity"/>
    <property type="evidence" value="ECO:0000318"/>
    <property type="project" value="GO_Central"/>
</dbReference>
<dbReference type="CDD" id="cd08513">
    <property type="entry name" value="PBP2_thermophilic_Hb8_like"/>
    <property type="match status" value="1"/>
</dbReference>
<feature type="chain" id="PRO_5002745913" evidence="5">
    <location>
        <begin position="21"/>
        <end position="576"/>
    </location>
</feature>
<comment type="similarity">
    <text evidence="1">Belongs to the bacterial solute-binding protein 5 family.</text>
</comment>
<dbReference type="STRING" id="324602.Caur_2784"/>
<dbReference type="GO" id="GO:0042597">
    <property type="term" value="C:periplasmic space"/>
    <property type="evidence" value="ECO:0007669"/>
    <property type="project" value="UniProtKB-ARBA"/>
</dbReference>
<evidence type="ECO:0000256" key="1">
    <source>
        <dbReference type="ARBA" id="ARBA00005695"/>
    </source>
</evidence>
<dbReference type="PANTHER" id="PTHR30290">
    <property type="entry name" value="PERIPLASMIC BINDING COMPONENT OF ABC TRANSPORTER"/>
    <property type="match status" value="1"/>
</dbReference>
<name>A9WKA8_CHLAA</name>
<dbReference type="Proteomes" id="UP000002008">
    <property type="component" value="Chromosome"/>
</dbReference>
<dbReference type="SUPFAM" id="SSF53850">
    <property type="entry name" value="Periplasmic binding protein-like II"/>
    <property type="match status" value="1"/>
</dbReference>
<dbReference type="PATRIC" id="fig|324602.8.peg.3134"/>
<accession>A9WKA8</accession>
<evidence type="ECO:0000313" key="8">
    <source>
        <dbReference type="Proteomes" id="UP000002008"/>
    </source>
</evidence>
<organism evidence="7 8">
    <name type="scientific">Chloroflexus aurantiacus (strain ATCC 29366 / DSM 635 / J-10-fl)</name>
    <dbReference type="NCBI Taxonomy" id="324602"/>
    <lineage>
        <taxon>Bacteria</taxon>
        <taxon>Bacillati</taxon>
        <taxon>Chloroflexota</taxon>
        <taxon>Chloroflexia</taxon>
        <taxon>Chloroflexales</taxon>
        <taxon>Chloroflexineae</taxon>
        <taxon>Chloroflexaceae</taxon>
        <taxon>Chloroflexus</taxon>
    </lineage>
</organism>
<dbReference type="EnsemblBacteria" id="ABY35986">
    <property type="protein sequence ID" value="ABY35986"/>
    <property type="gene ID" value="Caur_2784"/>
</dbReference>
<dbReference type="InParanoid" id="A9WKA8"/>
<dbReference type="Pfam" id="PF00496">
    <property type="entry name" value="SBP_bac_5"/>
    <property type="match status" value="1"/>
</dbReference>
<dbReference type="Gene3D" id="3.10.105.10">
    <property type="entry name" value="Dipeptide-binding Protein, Domain 3"/>
    <property type="match status" value="1"/>
</dbReference>
<dbReference type="HOGENOM" id="CLU_017028_8_6_0"/>
<dbReference type="PIRSF" id="PIRSF002741">
    <property type="entry name" value="MppA"/>
    <property type="match status" value="1"/>
</dbReference>
<evidence type="ECO:0000256" key="2">
    <source>
        <dbReference type="ARBA" id="ARBA00022448"/>
    </source>
</evidence>
<keyword evidence="8" id="KW-1185">Reference proteome</keyword>
<dbReference type="KEGG" id="cau:Caur_2784"/>
<feature type="region of interest" description="Disordered" evidence="4">
    <location>
        <begin position="23"/>
        <end position="61"/>
    </location>
</feature>
<evidence type="ECO:0000313" key="7">
    <source>
        <dbReference type="EMBL" id="ABY35986.1"/>
    </source>
</evidence>
<feature type="domain" description="Solute-binding protein family 5" evidence="6">
    <location>
        <begin position="100"/>
        <end position="481"/>
    </location>
</feature>
<evidence type="ECO:0000256" key="5">
    <source>
        <dbReference type="SAM" id="SignalP"/>
    </source>
</evidence>
<evidence type="ECO:0000256" key="3">
    <source>
        <dbReference type="ARBA" id="ARBA00022729"/>
    </source>
</evidence>
<dbReference type="InterPro" id="IPR030678">
    <property type="entry name" value="Peptide/Ni-bd"/>
</dbReference>
<reference evidence="8" key="1">
    <citation type="journal article" date="2011" name="BMC Genomics">
        <title>Complete genome sequence of the filamentous anoxygenic phototrophic bacterium Chloroflexus aurantiacus.</title>
        <authorList>
            <person name="Tang K.H."/>
            <person name="Barry K."/>
            <person name="Chertkov O."/>
            <person name="Dalin E."/>
            <person name="Han C.S."/>
            <person name="Hauser L.J."/>
            <person name="Honchak B.M."/>
            <person name="Karbach L.E."/>
            <person name="Land M.L."/>
            <person name="Lapidus A."/>
            <person name="Larimer F.W."/>
            <person name="Mikhailova N."/>
            <person name="Pitluck S."/>
            <person name="Pierson B.K."/>
            <person name="Blankenship R.E."/>
        </authorList>
    </citation>
    <scope>NUCLEOTIDE SEQUENCE [LARGE SCALE GENOMIC DNA]</scope>
    <source>
        <strain evidence="8">ATCC 29366 / DSM 635 / J-10-fl</strain>
    </source>
</reference>
<dbReference type="GO" id="GO:0043190">
    <property type="term" value="C:ATP-binding cassette (ABC) transporter complex"/>
    <property type="evidence" value="ECO:0007669"/>
    <property type="project" value="InterPro"/>
</dbReference>
<dbReference type="InterPro" id="IPR039424">
    <property type="entry name" value="SBP_5"/>
</dbReference>
<dbReference type="RefSeq" id="WP_012258639.1">
    <property type="nucleotide sequence ID" value="NC_010175.1"/>
</dbReference>
<dbReference type="EMBL" id="CP000909">
    <property type="protein sequence ID" value="ABY35986.1"/>
    <property type="molecule type" value="Genomic_DNA"/>
</dbReference>
<dbReference type="PROSITE" id="PS51257">
    <property type="entry name" value="PROKAR_LIPOPROTEIN"/>
    <property type="match status" value="1"/>
</dbReference>
<protein>
    <submittedName>
        <fullName evidence="7">Extracellular solute-binding protein family 5</fullName>
    </submittedName>
</protein>
<gene>
    <name evidence="7" type="ordered locus">Caur_2784</name>
</gene>
<dbReference type="AlphaFoldDB" id="A9WKA8"/>
<dbReference type="eggNOG" id="COG0747">
    <property type="taxonomic scope" value="Bacteria"/>
</dbReference>
<proteinExistence type="inferred from homology"/>
<feature type="signal peptide" evidence="5">
    <location>
        <begin position="1"/>
        <end position="20"/>
    </location>
</feature>
<dbReference type="PANTHER" id="PTHR30290:SF9">
    <property type="entry name" value="OLIGOPEPTIDE-BINDING PROTEIN APPA"/>
    <property type="match status" value="1"/>
</dbReference>
<feature type="compositionally biased region" description="Polar residues" evidence="4">
    <location>
        <begin position="32"/>
        <end position="44"/>
    </location>
</feature>
<keyword evidence="3 5" id="KW-0732">Signal</keyword>